<feature type="binding site" evidence="3">
    <location>
        <position position="618"/>
    </location>
    <ligand>
        <name>ATP</name>
        <dbReference type="ChEBI" id="CHEBI:30616"/>
    </ligand>
</feature>
<evidence type="ECO:0000313" key="6">
    <source>
        <dbReference type="EMBL" id="PFX20936.1"/>
    </source>
</evidence>
<gene>
    <name evidence="6" type="primary">spkD</name>
    <name evidence="6" type="ORF">AWC38_SpisGene14590</name>
</gene>
<dbReference type="InterPro" id="IPR011009">
    <property type="entry name" value="Kinase-like_dom_sf"/>
</dbReference>
<dbReference type="Proteomes" id="UP000225706">
    <property type="component" value="Unassembled WGS sequence"/>
</dbReference>
<dbReference type="Pfam" id="PF00069">
    <property type="entry name" value="Pkinase"/>
    <property type="match status" value="1"/>
</dbReference>
<dbReference type="GO" id="GO:0004672">
    <property type="term" value="F:protein kinase activity"/>
    <property type="evidence" value="ECO:0007669"/>
    <property type="project" value="InterPro"/>
</dbReference>
<dbReference type="PROSITE" id="PS00108">
    <property type="entry name" value="PROTEIN_KINASE_ST"/>
    <property type="match status" value="1"/>
</dbReference>
<dbReference type="EMBL" id="LSMT01000298">
    <property type="protein sequence ID" value="PFX20936.1"/>
    <property type="molecule type" value="Genomic_DNA"/>
</dbReference>
<feature type="region of interest" description="Disordered" evidence="4">
    <location>
        <begin position="405"/>
        <end position="450"/>
    </location>
</feature>
<dbReference type="InterPro" id="IPR017441">
    <property type="entry name" value="Protein_kinase_ATP_BS"/>
</dbReference>
<evidence type="ECO:0000256" key="4">
    <source>
        <dbReference type="SAM" id="MobiDB-lite"/>
    </source>
</evidence>
<evidence type="ECO:0000259" key="5">
    <source>
        <dbReference type="PROSITE" id="PS50011"/>
    </source>
</evidence>
<reference evidence="7" key="1">
    <citation type="journal article" date="2017" name="bioRxiv">
        <title>Comparative analysis of the genomes of Stylophora pistillata and Acropora digitifera provides evidence for extensive differences between species of corals.</title>
        <authorList>
            <person name="Voolstra C.R."/>
            <person name="Li Y."/>
            <person name="Liew Y.J."/>
            <person name="Baumgarten S."/>
            <person name="Zoccola D."/>
            <person name="Flot J.-F."/>
            <person name="Tambutte S."/>
            <person name="Allemand D."/>
            <person name="Aranda M."/>
        </authorList>
    </citation>
    <scope>NUCLEOTIDE SEQUENCE [LARGE SCALE GENOMIC DNA]</scope>
</reference>
<dbReference type="GO" id="GO:0005524">
    <property type="term" value="F:ATP binding"/>
    <property type="evidence" value="ECO:0007669"/>
    <property type="project" value="UniProtKB-UniRule"/>
</dbReference>
<sequence length="778" mass="88261">MTNDKVLKGLIDEEENHETASGSVTNEEETYAKFTLGSEISKSRPKVLGLPWDFENDETCFSLEKIVAKAEEISPTKRGLLSLLASMFDPVGLISPVIVCMKMLFQELFRENLEWDDKLGSKAEKKWSEWVLDLSKIKGISVSWCIYDSPKQEVLECCLHGFGDASKRAYCAVAYFVYRTQDGMHARLLASRSRVAPLKALTIPRLELRSARILARLMSTVKKALEAQVTLSSTRYWLDSKTAILWIQNRGEWKQFVRHRVNEILKLTSKEEWRHCPGEGNPADIGSRAAMGSKLKDSELWWKGPPWLCEEESKWPANQIITRTQESQKEAKKEVSVMIVGAGHPPTIAKVVDIDRQVLIEVEWTLNSRPLTYDYQEEGVEILTPSHLMFGRRIKTIPDEIIEDEHEADLETSTKLEIPNKREVKSQKNTPEEKRKQNREWRKRKRQQKKAGNLALLANTEVLPGIKGGPNVAETNLRDKKSLSQNLDTIQVGNESGLIMLKANSKEEMESNVKRPRLTTVLDVNYSRSATMLRRALGDDARRKRTQYSRPFLAQTTFKRIGSQKNIHLKSISDKGFNGSFKELILEHLVYLTQHSIGSGSFGQCFKASYRGIAVIVKQMKHNDNAREQDRAKRNLLHEAGVITTLGDHANLPMLFGVVTKSLPLCLGLQFHGVNQESTTIHQAASKNLLNPTDCISLFMEIASTLRYVHSKGYLHNDIKANNVVLERKSDSAKYDPTLIDFGFYKMVLVVVKKATEENPGDRPTVEEFLQQISTIIL</sequence>
<dbReference type="PANTHER" id="PTHR47331">
    <property type="entry name" value="PHD-TYPE DOMAIN-CONTAINING PROTEIN"/>
    <property type="match status" value="1"/>
</dbReference>
<dbReference type="Gene3D" id="1.10.510.10">
    <property type="entry name" value="Transferase(Phosphotransferase) domain 1"/>
    <property type="match status" value="1"/>
</dbReference>
<keyword evidence="2 3" id="KW-0067">ATP-binding</keyword>
<dbReference type="Gene3D" id="3.30.200.20">
    <property type="entry name" value="Phosphorylase Kinase, domain 1"/>
    <property type="match status" value="1"/>
</dbReference>
<feature type="compositionally biased region" description="Basic and acidic residues" evidence="4">
    <location>
        <begin position="412"/>
        <end position="440"/>
    </location>
</feature>
<dbReference type="OrthoDB" id="5979617at2759"/>
<evidence type="ECO:0000256" key="1">
    <source>
        <dbReference type="ARBA" id="ARBA00022741"/>
    </source>
</evidence>
<keyword evidence="1 3" id="KW-0547">Nucleotide-binding</keyword>
<dbReference type="InterPro" id="IPR008042">
    <property type="entry name" value="Retrotrans_Pao"/>
</dbReference>
<name>A0A2B4RUU0_STYPI</name>
<comment type="caution">
    <text evidence="6">The sequence shown here is derived from an EMBL/GenBank/DDBJ whole genome shotgun (WGS) entry which is preliminary data.</text>
</comment>
<dbReference type="PROSITE" id="PS00107">
    <property type="entry name" value="PROTEIN_KINASE_ATP"/>
    <property type="match status" value="1"/>
</dbReference>
<dbReference type="SUPFAM" id="SSF56112">
    <property type="entry name" value="Protein kinase-like (PK-like)"/>
    <property type="match status" value="1"/>
</dbReference>
<keyword evidence="7" id="KW-1185">Reference proteome</keyword>
<dbReference type="SMART" id="SM00220">
    <property type="entry name" value="S_TKc"/>
    <property type="match status" value="1"/>
</dbReference>
<keyword evidence="6" id="KW-0418">Kinase</keyword>
<evidence type="ECO:0000313" key="7">
    <source>
        <dbReference type="Proteomes" id="UP000225706"/>
    </source>
</evidence>
<dbReference type="PROSITE" id="PS50011">
    <property type="entry name" value="PROTEIN_KINASE_DOM"/>
    <property type="match status" value="1"/>
</dbReference>
<feature type="domain" description="Protein kinase" evidence="5">
    <location>
        <begin position="591"/>
        <end position="778"/>
    </location>
</feature>
<dbReference type="Pfam" id="PF05380">
    <property type="entry name" value="Peptidase_A17"/>
    <property type="match status" value="1"/>
</dbReference>
<dbReference type="InterPro" id="IPR008271">
    <property type="entry name" value="Ser/Thr_kinase_AS"/>
</dbReference>
<evidence type="ECO:0000256" key="3">
    <source>
        <dbReference type="PROSITE-ProRule" id="PRU10141"/>
    </source>
</evidence>
<evidence type="ECO:0000256" key="2">
    <source>
        <dbReference type="ARBA" id="ARBA00022840"/>
    </source>
</evidence>
<proteinExistence type="predicted"/>
<protein>
    <submittedName>
        <fullName evidence="6">Serine/threonine-protein kinase D</fullName>
    </submittedName>
</protein>
<dbReference type="InterPro" id="IPR000719">
    <property type="entry name" value="Prot_kinase_dom"/>
</dbReference>
<dbReference type="AlphaFoldDB" id="A0A2B4RUU0"/>
<keyword evidence="6" id="KW-0808">Transferase</keyword>
<organism evidence="6 7">
    <name type="scientific">Stylophora pistillata</name>
    <name type="common">Smooth cauliflower coral</name>
    <dbReference type="NCBI Taxonomy" id="50429"/>
    <lineage>
        <taxon>Eukaryota</taxon>
        <taxon>Metazoa</taxon>
        <taxon>Cnidaria</taxon>
        <taxon>Anthozoa</taxon>
        <taxon>Hexacorallia</taxon>
        <taxon>Scleractinia</taxon>
        <taxon>Astrocoeniina</taxon>
        <taxon>Pocilloporidae</taxon>
        <taxon>Stylophora</taxon>
    </lineage>
</organism>
<accession>A0A2B4RUU0</accession>